<accession>A0A845QMG8</accession>
<dbReference type="SUPFAM" id="SSF53756">
    <property type="entry name" value="UDP-Glycosyltransferase/glycogen phosphorylase"/>
    <property type="match status" value="1"/>
</dbReference>
<dbReference type="GO" id="GO:0016020">
    <property type="term" value="C:membrane"/>
    <property type="evidence" value="ECO:0007669"/>
    <property type="project" value="UniProtKB-SubCell"/>
</dbReference>
<evidence type="ECO:0000259" key="5">
    <source>
        <dbReference type="Pfam" id="PF04101"/>
    </source>
</evidence>
<evidence type="ECO:0000256" key="4">
    <source>
        <dbReference type="ARBA" id="ARBA00022679"/>
    </source>
</evidence>
<dbReference type="InterPro" id="IPR009695">
    <property type="entry name" value="Diacylglyc_glucosyltr_N"/>
</dbReference>
<evidence type="ECO:0000256" key="2">
    <source>
        <dbReference type="ARBA" id="ARBA00006962"/>
    </source>
</evidence>
<dbReference type="InterPro" id="IPR050519">
    <property type="entry name" value="Glycosyltransf_28_UgtP"/>
</dbReference>
<dbReference type="PANTHER" id="PTHR43025:SF3">
    <property type="entry name" value="MONOGALACTOSYLDIACYLGLYCEROL SYNTHASE 1, CHLOROPLASTIC"/>
    <property type="match status" value="1"/>
</dbReference>
<proteinExistence type="inferred from homology"/>
<evidence type="ECO:0000256" key="1">
    <source>
        <dbReference type="ARBA" id="ARBA00004370"/>
    </source>
</evidence>
<organism evidence="7 8">
    <name type="scientific">Anaerotruncus colihominis</name>
    <dbReference type="NCBI Taxonomy" id="169435"/>
    <lineage>
        <taxon>Bacteria</taxon>
        <taxon>Bacillati</taxon>
        <taxon>Bacillota</taxon>
        <taxon>Clostridia</taxon>
        <taxon>Eubacteriales</taxon>
        <taxon>Oscillospiraceae</taxon>
        <taxon>Anaerotruncus</taxon>
    </lineage>
</organism>
<name>A0A845QMG8_9FIRM</name>
<evidence type="ECO:0008006" key="9">
    <source>
        <dbReference type="Google" id="ProtNLM"/>
    </source>
</evidence>
<feature type="domain" description="Diacylglycerol glucosyltransferase N-terminal" evidence="6">
    <location>
        <begin position="3"/>
        <end position="163"/>
    </location>
</feature>
<dbReference type="Pfam" id="PF06925">
    <property type="entry name" value="MGDG_synth"/>
    <property type="match status" value="1"/>
</dbReference>
<evidence type="ECO:0000256" key="3">
    <source>
        <dbReference type="ARBA" id="ARBA00022676"/>
    </source>
</evidence>
<dbReference type="Gene3D" id="3.40.50.2000">
    <property type="entry name" value="Glycogen Phosphorylase B"/>
    <property type="match status" value="1"/>
</dbReference>
<comment type="similarity">
    <text evidence="2">Belongs to the glycosyltransferase 28 family.</text>
</comment>
<dbReference type="GO" id="GO:0009247">
    <property type="term" value="P:glycolipid biosynthetic process"/>
    <property type="evidence" value="ECO:0007669"/>
    <property type="project" value="InterPro"/>
</dbReference>
<feature type="domain" description="Glycosyl transferase family 28 C-terminal" evidence="5">
    <location>
        <begin position="198"/>
        <end position="322"/>
    </location>
</feature>
<evidence type="ECO:0000313" key="8">
    <source>
        <dbReference type="Proteomes" id="UP000446866"/>
    </source>
</evidence>
<evidence type="ECO:0000259" key="6">
    <source>
        <dbReference type="Pfam" id="PF06925"/>
    </source>
</evidence>
<dbReference type="InterPro" id="IPR007235">
    <property type="entry name" value="Glyco_trans_28_C"/>
</dbReference>
<keyword evidence="3" id="KW-0328">Glycosyltransferase</keyword>
<sequence>MGHVKAAEAIKEQILQENRDAKVTTIDFIDYMFPVLSKTIYQGFNFMVSRCSGLYNAMNKAAGKNSGVPLKLTFTRKIDRLIEEHNADAIVVAFPVCSQYISSYKKMRQCSIPLYTYITDITAHEEWIAPKTDKYFVGDISTKNALLSKGVSEEKIEITGIPVRQCFYQEYEKQNTGKKEVLIMGGGLGLIPSSEDFLEKLSKCRDIKVTVITGKNEKLKRELEKKFPAIEVIGYTQEVNHYMQRADLIITKAGGITTFEAIATKTPLYIIKPFLEQEFGNAKYIEDHNIGRVLWDTYADEAEDILQLLRHDRLLETMKKNMQEIGKGFSKGLIA</sequence>
<reference evidence="7 8" key="1">
    <citation type="submission" date="2018-08" db="EMBL/GenBank/DDBJ databases">
        <title>Murine metabolic-syndrome-specific gut microbial biobank.</title>
        <authorList>
            <person name="Liu C."/>
        </authorList>
    </citation>
    <scope>NUCLEOTIDE SEQUENCE [LARGE SCALE GENOMIC DNA]</scope>
    <source>
        <strain evidence="7 8">28</strain>
    </source>
</reference>
<keyword evidence="8" id="KW-1185">Reference proteome</keyword>
<evidence type="ECO:0000313" key="7">
    <source>
        <dbReference type="EMBL" id="NBH62375.1"/>
    </source>
</evidence>
<gene>
    <name evidence="7" type="ORF">D0435_12010</name>
</gene>
<dbReference type="Proteomes" id="UP000446866">
    <property type="component" value="Unassembled WGS sequence"/>
</dbReference>
<comment type="caution">
    <text evidence="7">The sequence shown here is derived from an EMBL/GenBank/DDBJ whole genome shotgun (WGS) entry which is preliminary data.</text>
</comment>
<dbReference type="Pfam" id="PF04101">
    <property type="entry name" value="Glyco_tran_28_C"/>
    <property type="match status" value="1"/>
</dbReference>
<dbReference type="GO" id="GO:0016758">
    <property type="term" value="F:hexosyltransferase activity"/>
    <property type="evidence" value="ECO:0007669"/>
    <property type="project" value="InterPro"/>
</dbReference>
<dbReference type="PANTHER" id="PTHR43025">
    <property type="entry name" value="MONOGALACTOSYLDIACYLGLYCEROL SYNTHASE"/>
    <property type="match status" value="1"/>
</dbReference>
<dbReference type="AlphaFoldDB" id="A0A845QMG8"/>
<comment type="subcellular location">
    <subcellularLocation>
        <location evidence="1">Membrane</location>
    </subcellularLocation>
</comment>
<dbReference type="EMBL" id="QXWK01000023">
    <property type="protein sequence ID" value="NBH62375.1"/>
    <property type="molecule type" value="Genomic_DNA"/>
</dbReference>
<protein>
    <recommendedName>
        <fullName evidence="9">Processive diacylglycerol glucosyltransferase</fullName>
    </recommendedName>
</protein>
<keyword evidence="4" id="KW-0808">Transferase</keyword>